<dbReference type="EMBL" id="KZ988574">
    <property type="protein sequence ID" value="RKP11927.1"/>
    <property type="molecule type" value="Genomic_DNA"/>
</dbReference>
<keyword evidence="3" id="KW-1185">Reference proteome</keyword>
<evidence type="ECO:0000313" key="2">
    <source>
        <dbReference type="EMBL" id="RKP11927.1"/>
    </source>
</evidence>
<reference evidence="3" key="1">
    <citation type="journal article" date="2018" name="Nat. Microbiol.">
        <title>Leveraging single-cell genomics to expand the fungal tree of life.</title>
        <authorList>
            <person name="Ahrendt S.R."/>
            <person name="Quandt C.A."/>
            <person name="Ciobanu D."/>
            <person name="Clum A."/>
            <person name="Salamov A."/>
            <person name="Andreopoulos B."/>
            <person name="Cheng J.F."/>
            <person name="Woyke T."/>
            <person name="Pelin A."/>
            <person name="Henrissat B."/>
            <person name="Reynolds N.K."/>
            <person name="Benny G.L."/>
            <person name="Smith M.E."/>
            <person name="James T.Y."/>
            <person name="Grigoriev I.V."/>
        </authorList>
    </citation>
    <scope>NUCLEOTIDE SEQUENCE [LARGE SCALE GENOMIC DNA]</scope>
</reference>
<dbReference type="AlphaFoldDB" id="A0A4P9XZS2"/>
<dbReference type="Proteomes" id="UP000267251">
    <property type="component" value="Unassembled WGS sequence"/>
</dbReference>
<evidence type="ECO:0000256" key="1">
    <source>
        <dbReference type="SAM" id="MobiDB-lite"/>
    </source>
</evidence>
<accession>A0A4P9XZS2</accession>
<feature type="region of interest" description="Disordered" evidence="1">
    <location>
        <begin position="41"/>
        <end position="68"/>
    </location>
</feature>
<proteinExistence type="predicted"/>
<organism evidence="2 3">
    <name type="scientific">Piptocephalis cylindrospora</name>
    <dbReference type="NCBI Taxonomy" id="1907219"/>
    <lineage>
        <taxon>Eukaryota</taxon>
        <taxon>Fungi</taxon>
        <taxon>Fungi incertae sedis</taxon>
        <taxon>Zoopagomycota</taxon>
        <taxon>Zoopagomycotina</taxon>
        <taxon>Zoopagomycetes</taxon>
        <taxon>Zoopagales</taxon>
        <taxon>Piptocephalidaceae</taxon>
        <taxon>Piptocephalis</taxon>
    </lineage>
</organism>
<sequence>MLSSPFILCQYNTASPRRSFGRVESWDKGVLGRPKASIWKGPGRRTLKHQVSEERSEPESLGYKPPQPVPATMSLSASSTLPTITLFALLLTAWSVAASPTIGMNGEEGRVPSFFV</sequence>
<name>A0A4P9XZS2_9FUNG</name>
<gene>
    <name evidence="2" type="ORF">BJ684DRAFT_21496</name>
</gene>
<protein>
    <submittedName>
        <fullName evidence="2">Uncharacterized protein</fullName>
    </submittedName>
</protein>
<evidence type="ECO:0000313" key="3">
    <source>
        <dbReference type="Proteomes" id="UP000267251"/>
    </source>
</evidence>